<dbReference type="Gene3D" id="1.10.490.10">
    <property type="entry name" value="Globins"/>
    <property type="match status" value="1"/>
</dbReference>
<dbReference type="InterPro" id="IPR001486">
    <property type="entry name" value="Hemoglobin_trunc"/>
</dbReference>
<dbReference type="AlphaFoldDB" id="A0A1G9W4W5"/>
<evidence type="ECO:0000256" key="1">
    <source>
        <dbReference type="ARBA" id="ARBA00009660"/>
    </source>
</evidence>
<dbReference type="EMBL" id="FNHL01000003">
    <property type="protein sequence ID" value="SDM79602.1"/>
    <property type="molecule type" value="Genomic_DNA"/>
</dbReference>
<keyword evidence="2" id="KW-0813">Transport</keyword>
<keyword evidence="7" id="KW-1185">Reference proteome</keyword>
<dbReference type="GO" id="GO:0046872">
    <property type="term" value="F:metal ion binding"/>
    <property type="evidence" value="ECO:0007669"/>
    <property type="project" value="UniProtKB-KW"/>
</dbReference>
<evidence type="ECO:0000256" key="5">
    <source>
        <dbReference type="ARBA" id="ARBA00023004"/>
    </source>
</evidence>
<sequence length="130" mass="14089">MEVADRPTSTPMSQTVYNEIGGQAAVEAVVDDFYDRVLSDDQLVHFFDDQDMAELRAHQVQFISAVAGGPVDYTGDDMREAHEHLDISESDFAAVAEHLEAALRANGVDDDNVEAILSEVAALKAPVLGQ</sequence>
<dbReference type="InterPro" id="IPR016339">
    <property type="entry name" value="Hemoglobin_trunc_I"/>
</dbReference>
<dbReference type="STRING" id="660521.SAMN04487949_2620"/>
<comment type="similarity">
    <text evidence="1">Belongs to the truncated hemoglobin family. Group I subfamily.</text>
</comment>
<keyword evidence="4" id="KW-0479">Metal-binding</keyword>
<evidence type="ECO:0000256" key="4">
    <source>
        <dbReference type="ARBA" id="ARBA00022723"/>
    </source>
</evidence>
<dbReference type="GO" id="GO:0020037">
    <property type="term" value="F:heme binding"/>
    <property type="evidence" value="ECO:0007669"/>
    <property type="project" value="InterPro"/>
</dbReference>
<organism evidence="6 7">
    <name type="scientific">Halogranum gelatinilyticum</name>
    <dbReference type="NCBI Taxonomy" id="660521"/>
    <lineage>
        <taxon>Archaea</taxon>
        <taxon>Methanobacteriati</taxon>
        <taxon>Methanobacteriota</taxon>
        <taxon>Stenosarchaea group</taxon>
        <taxon>Halobacteria</taxon>
        <taxon>Halobacteriales</taxon>
        <taxon>Haloferacaceae</taxon>
    </lineage>
</organism>
<dbReference type="InterPro" id="IPR012292">
    <property type="entry name" value="Globin/Proto"/>
</dbReference>
<proteinExistence type="inferred from homology"/>
<evidence type="ECO:0000256" key="2">
    <source>
        <dbReference type="ARBA" id="ARBA00022448"/>
    </source>
</evidence>
<dbReference type="GO" id="GO:0019825">
    <property type="term" value="F:oxygen binding"/>
    <property type="evidence" value="ECO:0007669"/>
    <property type="project" value="InterPro"/>
</dbReference>
<dbReference type="Proteomes" id="UP000199451">
    <property type="component" value="Unassembled WGS sequence"/>
</dbReference>
<dbReference type="Pfam" id="PF01152">
    <property type="entry name" value="Bac_globin"/>
    <property type="match status" value="1"/>
</dbReference>
<evidence type="ECO:0000313" key="7">
    <source>
        <dbReference type="Proteomes" id="UP000199451"/>
    </source>
</evidence>
<dbReference type="InterPro" id="IPR009050">
    <property type="entry name" value="Globin-like_sf"/>
</dbReference>
<name>A0A1G9W4W5_9EURY</name>
<evidence type="ECO:0000256" key="3">
    <source>
        <dbReference type="ARBA" id="ARBA00022617"/>
    </source>
</evidence>
<reference evidence="7" key="1">
    <citation type="submission" date="2016-10" db="EMBL/GenBank/DDBJ databases">
        <authorList>
            <person name="Varghese N."/>
            <person name="Submissions S."/>
        </authorList>
    </citation>
    <scope>NUCLEOTIDE SEQUENCE [LARGE SCALE GENOMIC DNA]</scope>
    <source>
        <strain evidence="7">CGMCC 1.10119</strain>
    </source>
</reference>
<evidence type="ECO:0000313" key="6">
    <source>
        <dbReference type="EMBL" id="SDM79602.1"/>
    </source>
</evidence>
<dbReference type="CDD" id="cd00454">
    <property type="entry name" value="TrHb1_N"/>
    <property type="match status" value="1"/>
</dbReference>
<dbReference type="SUPFAM" id="SSF46458">
    <property type="entry name" value="Globin-like"/>
    <property type="match status" value="1"/>
</dbReference>
<protein>
    <submittedName>
        <fullName evidence="6">Hemoglobin</fullName>
    </submittedName>
</protein>
<dbReference type="PIRSF" id="PIRSF002030">
    <property type="entry name" value="Globin_Protozoa/Cyanobacteria"/>
    <property type="match status" value="1"/>
</dbReference>
<keyword evidence="5" id="KW-0408">Iron</keyword>
<accession>A0A1G9W4W5</accession>
<keyword evidence="3" id="KW-0349">Heme</keyword>
<gene>
    <name evidence="6" type="ORF">SAMN04487949_2620</name>
</gene>